<reference evidence="2" key="1">
    <citation type="submission" date="2020-01" db="EMBL/GenBank/DDBJ databases">
        <title>Phosphoaccumulans saitamaens gen. nov., sp. nov., a polyphosphate accumulating bacterium isolated from surface river water.</title>
        <authorList>
            <person name="Watanabe K."/>
            <person name="Suda W."/>
        </authorList>
    </citation>
    <scope>NUCLEOTIDE SEQUENCE [LARGE SCALE GENOMIC DNA]</scope>
    <source>
        <strain evidence="2">ICHIAU1</strain>
    </source>
</reference>
<gene>
    <name evidence="1" type="ORF">ICHIAU1_19140</name>
</gene>
<dbReference type="RefSeq" id="WP_162049672.1">
    <property type="nucleotide sequence ID" value="NZ_AP022345.1"/>
</dbReference>
<organism evidence="1 2">
    <name type="scientific">Fluviibacter phosphoraccumulans</name>
    <dbReference type="NCBI Taxonomy" id="1751046"/>
    <lineage>
        <taxon>Bacteria</taxon>
        <taxon>Pseudomonadati</taxon>
        <taxon>Pseudomonadota</taxon>
        <taxon>Betaproteobacteria</taxon>
        <taxon>Rhodocyclales</taxon>
        <taxon>Fluviibacteraceae</taxon>
        <taxon>Fluviibacter</taxon>
    </lineage>
</organism>
<proteinExistence type="predicted"/>
<dbReference type="EMBL" id="AP022345">
    <property type="protein sequence ID" value="BBU69631.1"/>
    <property type="molecule type" value="Genomic_DNA"/>
</dbReference>
<evidence type="ECO:0000313" key="1">
    <source>
        <dbReference type="EMBL" id="BBU69631.1"/>
    </source>
</evidence>
<dbReference type="OrthoDB" id="101857at2"/>
<name>A0A7R6R3D0_9RHOO</name>
<protein>
    <submittedName>
        <fullName evidence="1">Uncharacterized protein</fullName>
    </submittedName>
</protein>
<dbReference type="Proteomes" id="UP000463961">
    <property type="component" value="Chromosome"/>
</dbReference>
<sequence>MQADISVCQIFYKDEQRPLLNAAFSPLDNSGYDDEALEFAVFQRLYGGASFEGADYFGALSWRFTEKTGLTGQGLIEAVGSNPDVDLFYMNPFPHNEAIHQSLWLQGETAHPGFLELCTAFFEAAGLEPTDMYRLIQSSEFSVCNYFVARPTFWKAYIPFVERCLEKADGGMPPELCKRMHSAEGDWKGIHKGATYVPFIIERLLPVFLKSPEARALRAHKIPLPAKEAKLNDDLRELREMKDVAILARSARILDLWREKREAYCHIYFSKAWCERNLKLLNDAPVVW</sequence>
<accession>A0A7R6R3D0</accession>
<evidence type="ECO:0000313" key="2">
    <source>
        <dbReference type="Proteomes" id="UP000463961"/>
    </source>
</evidence>
<dbReference type="AlphaFoldDB" id="A0A7R6R3D0"/>
<keyword evidence="2" id="KW-1185">Reference proteome</keyword>